<reference evidence="7" key="1">
    <citation type="submission" date="2020-05" db="EMBL/GenBank/DDBJ databases">
        <authorList>
            <person name="Chiriac C."/>
            <person name="Salcher M."/>
            <person name="Ghai R."/>
            <person name="Kavagutti S V."/>
        </authorList>
    </citation>
    <scope>NUCLEOTIDE SEQUENCE</scope>
</reference>
<dbReference type="AlphaFoldDB" id="A0A6J6IXU3"/>
<accession>A0A6J6IXU3</accession>
<feature type="transmembrane region" description="Helical" evidence="5">
    <location>
        <begin position="38"/>
        <end position="56"/>
    </location>
</feature>
<evidence type="ECO:0000256" key="1">
    <source>
        <dbReference type="ARBA" id="ARBA00004141"/>
    </source>
</evidence>
<keyword evidence="4 5" id="KW-0472">Membrane</keyword>
<feature type="transmembrane region" description="Helical" evidence="5">
    <location>
        <begin position="137"/>
        <end position="154"/>
    </location>
</feature>
<dbReference type="Pfam" id="PF13515">
    <property type="entry name" value="FUSC_2"/>
    <property type="match status" value="1"/>
</dbReference>
<feature type="transmembrane region" description="Helical" evidence="5">
    <location>
        <begin position="12"/>
        <end position="32"/>
    </location>
</feature>
<evidence type="ECO:0000313" key="7">
    <source>
        <dbReference type="EMBL" id="CAB4629381.1"/>
    </source>
</evidence>
<gene>
    <name evidence="7" type="ORF">UFOPK2001_00417</name>
</gene>
<keyword evidence="3 5" id="KW-1133">Transmembrane helix</keyword>
<dbReference type="EMBL" id="CAEZVN010000025">
    <property type="protein sequence ID" value="CAB4629381.1"/>
    <property type="molecule type" value="Genomic_DNA"/>
</dbReference>
<feature type="domain" description="Integral membrane bound transporter" evidence="6">
    <location>
        <begin position="32"/>
        <end position="150"/>
    </location>
</feature>
<protein>
    <submittedName>
        <fullName evidence="7">Unannotated protein</fullName>
    </submittedName>
</protein>
<name>A0A6J6IXU3_9ZZZZ</name>
<evidence type="ECO:0000256" key="3">
    <source>
        <dbReference type="ARBA" id="ARBA00022989"/>
    </source>
</evidence>
<keyword evidence="2 5" id="KW-0812">Transmembrane</keyword>
<evidence type="ECO:0000259" key="6">
    <source>
        <dbReference type="Pfam" id="PF13515"/>
    </source>
</evidence>
<organism evidence="7">
    <name type="scientific">freshwater metagenome</name>
    <dbReference type="NCBI Taxonomy" id="449393"/>
    <lineage>
        <taxon>unclassified sequences</taxon>
        <taxon>metagenomes</taxon>
        <taxon>ecological metagenomes</taxon>
    </lineage>
</organism>
<dbReference type="InterPro" id="IPR049453">
    <property type="entry name" value="Memb_transporter_dom"/>
</dbReference>
<dbReference type="GO" id="GO:0016020">
    <property type="term" value="C:membrane"/>
    <property type="evidence" value="ECO:0007669"/>
    <property type="project" value="UniProtKB-SubCell"/>
</dbReference>
<feature type="transmembrane region" description="Helical" evidence="5">
    <location>
        <begin position="68"/>
        <end position="90"/>
    </location>
</feature>
<evidence type="ECO:0000256" key="2">
    <source>
        <dbReference type="ARBA" id="ARBA00022692"/>
    </source>
</evidence>
<comment type="subcellular location">
    <subcellularLocation>
        <location evidence="1">Membrane</location>
        <topology evidence="1">Multi-pass membrane protein</topology>
    </subcellularLocation>
</comment>
<proteinExistence type="predicted"/>
<evidence type="ECO:0000256" key="5">
    <source>
        <dbReference type="SAM" id="Phobius"/>
    </source>
</evidence>
<feature type="transmembrane region" description="Helical" evidence="5">
    <location>
        <begin position="96"/>
        <end position="125"/>
    </location>
</feature>
<sequence length="353" mass="38709">MRWSLNDSTRRVIESAPAIIQIVLAATASFAFTNLVLGHSNPIFSVTVAITALGFTRDARPRRILSTAIGMVTGIVLSELLLLLIGQGLWQMSIVLLIALTAARFITGSAAFALTVGIQAMLVYIMPAPEGGAFVRSLDGVIGGFTALIFTAIIPRDPRGLANKDATKLFNIFLDSLEALKLAVRNVDVAIVDEALTRVRRSQPLVDNWRMSLDSAIAISRISPFLRKYQDELSGQVRLMRGMDLATRNLRVVVRRVDFLVRDGVSRPYLADLFEQISSATQLLSMGLESAERLREAQEQFVEIIHQLDPKKFGIADQIREASVLLLLRPLLVDLLCASGMSEDDARAELPAI</sequence>
<evidence type="ECO:0000256" key="4">
    <source>
        <dbReference type="ARBA" id="ARBA00023136"/>
    </source>
</evidence>